<sequence>MVEADMIVPQRDGATLAAIEAGAVILQRGYNEDNVLLSVRAPASLLGRLRTAQVNS</sequence>
<name>E6QHR2_9ZZZZ</name>
<dbReference type="EMBL" id="CABQ01000020">
    <property type="protein sequence ID" value="CBI06776.1"/>
    <property type="molecule type" value="Genomic_DNA"/>
</dbReference>
<reference evidence="1" key="1">
    <citation type="submission" date="2009-10" db="EMBL/GenBank/DDBJ databases">
        <title>Diversity of trophic interactions inside an arsenic-rich microbial ecosystem.</title>
        <authorList>
            <person name="Bertin P.N."/>
            <person name="Heinrich-Salmeron A."/>
            <person name="Pelletier E."/>
            <person name="Goulhen-Chollet F."/>
            <person name="Arsene-Ploetze F."/>
            <person name="Gallien S."/>
            <person name="Calteau A."/>
            <person name="Vallenet D."/>
            <person name="Casiot C."/>
            <person name="Chane-Woon-Ming B."/>
            <person name="Giloteaux L."/>
            <person name="Barakat M."/>
            <person name="Bonnefoy V."/>
            <person name="Bruneel O."/>
            <person name="Chandler M."/>
            <person name="Cleiss J."/>
            <person name="Duran R."/>
            <person name="Elbaz-Poulichet F."/>
            <person name="Fonknechten N."/>
            <person name="Lauga B."/>
            <person name="Mornico D."/>
            <person name="Ortet P."/>
            <person name="Schaeffer C."/>
            <person name="Siguier P."/>
            <person name="Alexander Thil Smith A."/>
            <person name="Van Dorsselaer A."/>
            <person name="Weissenbach J."/>
            <person name="Medigue C."/>
            <person name="Le Paslier D."/>
        </authorList>
    </citation>
    <scope>NUCLEOTIDE SEQUENCE</scope>
</reference>
<proteinExistence type="predicted"/>
<dbReference type="AlphaFoldDB" id="E6QHR2"/>
<protein>
    <submittedName>
        <fullName evidence="1">GTP-binding protein, HSR1-related</fullName>
    </submittedName>
</protein>
<comment type="caution">
    <text evidence="1">The sequence shown here is derived from an EMBL/GenBank/DDBJ whole genome shotgun (WGS) entry which is preliminary data.</text>
</comment>
<organism evidence="1">
    <name type="scientific">mine drainage metagenome</name>
    <dbReference type="NCBI Taxonomy" id="410659"/>
    <lineage>
        <taxon>unclassified sequences</taxon>
        <taxon>metagenomes</taxon>
        <taxon>ecological metagenomes</taxon>
    </lineage>
</organism>
<accession>E6QHR2</accession>
<evidence type="ECO:0000313" key="1">
    <source>
        <dbReference type="EMBL" id="CBI06776.1"/>
    </source>
</evidence>
<gene>
    <name evidence="1" type="ORF">CARN6_0047</name>
</gene>